<evidence type="ECO:0000256" key="1">
    <source>
        <dbReference type="ARBA" id="ARBA00004342"/>
    </source>
</evidence>
<dbReference type="EMBL" id="DS022300">
    <property type="protein sequence ID" value="OAJ36064.1"/>
    <property type="molecule type" value="Genomic_DNA"/>
</dbReference>
<dbReference type="FunFam" id="3.40.50.300:FF:000983">
    <property type="entry name" value="Rho family GTPase"/>
    <property type="match status" value="1"/>
</dbReference>
<dbReference type="InterPro" id="IPR003578">
    <property type="entry name" value="Small_GTPase_Rho"/>
</dbReference>
<evidence type="ECO:0000256" key="6">
    <source>
        <dbReference type="ARBA" id="ARBA00023134"/>
    </source>
</evidence>
<dbReference type="VEuPathDB" id="FungiDB:BDEG_20277"/>
<evidence type="ECO:0000313" key="11">
    <source>
        <dbReference type="Proteomes" id="UP000077115"/>
    </source>
</evidence>
<reference evidence="10 11" key="2">
    <citation type="submission" date="2016-05" db="EMBL/GenBank/DDBJ databases">
        <title>Lineage-specific infection strategies underlie the spectrum of fungal disease in amphibians.</title>
        <authorList>
            <person name="Cuomo C.A."/>
            <person name="Farrer R.A."/>
            <person name="James T."/>
            <person name="Longcore J."/>
            <person name="Birren B."/>
        </authorList>
    </citation>
    <scope>NUCLEOTIDE SEQUENCE [LARGE SCALE GENOMIC DNA]</scope>
    <source>
        <strain evidence="10 11">JEL423</strain>
    </source>
</reference>
<dbReference type="GO" id="GO:0005886">
    <property type="term" value="C:plasma membrane"/>
    <property type="evidence" value="ECO:0007669"/>
    <property type="project" value="UniProtKB-SubCell"/>
</dbReference>
<dbReference type="InterPro" id="IPR005225">
    <property type="entry name" value="Small_GTP-bd"/>
</dbReference>
<keyword evidence="5" id="KW-0547">Nucleotide-binding</keyword>
<comment type="subcellular location">
    <subcellularLocation>
        <location evidence="1">Cell membrane</location>
        <topology evidence="1">Lipid-anchor</topology>
        <orientation evidence="1">Cytoplasmic side</orientation>
    </subcellularLocation>
</comment>
<organism evidence="10 11">
    <name type="scientific">Batrachochytrium dendrobatidis (strain JEL423)</name>
    <dbReference type="NCBI Taxonomy" id="403673"/>
    <lineage>
        <taxon>Eukaryota</taxon>
        <taxon>Fungi</taxon>
        <taxon>Fungi incertae sedis</taxon>
        <taxon>Chytridiomycota</taxon>
        <taxon>Chytridiomycota incertae sedis</taxon>
        <taxon>Chytridiomycetes</taxon>
        <taxon>Rhizophydiales</taxon>
        <taxon>Rhizophydiales incertae sedis</taxon>
        <taxon>Batrachochytrium</taxon>
    </lineage>
</organism>
<name>A0A177W8T3_BATDL</name>
<dbReference type="InterPro" id="IPR027417">
    <property type="entry name" value="P-loop_NTPase"/>
</dbReference>
<gene>
    <name evidence="10" type="ORF">BDEG_20277</name>
</gene>
<dbReference type="AlphaFoldDB" id="A0A177W8T3"/>
<sequence>MRVYDNQNQLRKKLVIVGDGACGKTAMLMVQSGQPFPESYIPTVFENYISKITLSSGKTVELSLWDTAGQEDYDRIRPLSYPDTDVAIMTFAINDPSTLDNIRDRWDPETKHFLPGVPRILVGSKADIRKYPEPVIDGRIPEALITYEEGVQMMHQIGALKYFECSAKTGEGIKEVFTTAAKLAVKQRKKAVRCKVL</sequence>
<dbReference type="PROSITE" id="PS51421">
    <property type="entry name" value="RAS"/>
    <property type="match status" value="1"/>
</dbReference>
<dbReference type="InterPro" id="IPR001806">
    <property type="entry name" value="Small_GTPase"/>
</dbReference>
<dbReference type="NCBIfam" id="TIGR00231">
    <property type="entry name" value="small_GTP"/>
    <property type="match status" value="1"/>
</dbReference>
<dbReference type="SMART" id="SM00174">
    <property type="entry name" value="RHO"/>
    <property type="match status" value="1"/>
</dbReference>
<evidence type="ECO:0000256" key="7">
    <source>
        <dbReference type="ARBA" id="ARBA00023136"/>
    </source>
</evidence>
<dbReference type="GO" id="GO:0005525">
    <property type="term" value="F:GTP binding"/>
    <property type="evidence" value="ECO:0007669"/>
    <property type="project" value="UniProtKB-KW"/>
</dbReference>
<keyword evidence="8" id="KW-0449">Lipoprotein</keyword>
<evidence type="ECO:0000256" key="2">
    <source>
        <dbReference type="ARBA" id="ARBA00010142"/>
    </source>
</evidence>
<accession>A0A177W8T3</accession>
<dbReference type="Proteomes" id="UP000077115">
    <property type="component" value="Unassembled WGS sequence"/>
</dbReference>
<keyword evidence="9" id="KW-0636">Prenylation</keyword>
<reference evidence="10 11" key="1">
    <citation type="submission" date="2006-10" db="EMBL/GenBank/DDBJ databases">
        <title>The Genome Sequence of Batrachochytrium dendrobatidis JEL423.</title>
        <authorList>
            <consortium name="The Broad Institute Genome Sequencing Platform"/>
            <person name="Birren B."/>
            <person name="Lander E."/>
            <person name="Galagan J."/>
            <person name="Cuomo C."/>
            <person name="Devon K."/>
            <person name="Jaffe D."/>
            <person name="Butler J."/>
            <person name="Alvarez P."/>
            <person name="Gnerre S."/>
            <person name="Grabherr M."/>
            <person name="Kleber M."/>
            <person name="Mauceli E."/>
            <person name="Brockman W."/>
            <person name="Young S."/>
            <person name="LaButti K."/>
            <person name="Sykes S."/>
            <person name="DeCaprio D."/>
            <person name="Crawford M."/>
            <person name="Koehrsen M."/>
            <person name="Engels R."/>
            <person name="Montgomery P."/>
            <person name="Pearson M."/>
            <person name="Howarth C."/>
            <person name="Larson L."/>
            <person name="White J."/>
            <person name="O'Leary S."/>
            <person name="Kodira C."/>
            <person name="Zeng Q."/>
            <person name="Yandava C."/>
            <person name="Alvarado L."/>
            <person name="Longcore J."/>
            <person name="James T."/>
        </authorList>
    </citation>
    <scope>NUCLEOTIDE SEQUENCE [LARGE SCALE GENOMIC DNA]</scope>
    <source>
        <strain evidence="10 11">JEL423</strain>
    </source>
</reference>
<dbReference type="OrthoDB" id="8830751at2759"/>
<comment type="similarity">
    <text evidence="2">Belongs to the small GTPase superfamily. Rho family.</text>
</comment>
<keyword evidence="3" id="KW-1003">Cell membrane</keyword>
<dbReference type="Pfam" id="PF00071">
    <property type="entry name" value="Ras"/>
    <property type="match status" value="1"/>
</dbReference>
<proteinExistence type="inferred from homology"/>
<dbReference type="GO" id="GO:0007264">
    <property type="term" value="P:small GTPase-mediated signal transduction"/>
    <property type="evidence" value="ECO:0007669"/>
    <property type="project" value="InterPro"/>
</dbReference>
<dbReference type="STRING" id="403673.A0A177W8T3"/>
<dbReference type="PANTHER" id="PTHR24072">
    <property type="entry name" value="RHO FAMILY GTPASE"/>
    <property type="match status" value="1"/>
</dbReference>
<keyword evidence="7" id="KW-0472">Membrane</keyword>
<dbReference type="SMART" id="SM00175">
    <property type="entry name" value="RAB"/>
    <property type="match status" value="1"/>
</dbReference>
<dbReference type="PROSITE" id="PS51420">
    <property type="entry name" value="RHO"/>
    <property type="match status" value="1"/>
</dbReference>
<dbReference type="Gene3D" id="3.40.50.300">
    <property type="entry name" value="P-loop containing nucleotide triphosphate hydrolases"/>
    <property type="match status" value="1"/>
</dbReference>
<dbReference type="SMART" id="SM00173">
    <property type="entry name" value="RAS"/>
    <property type="match status" value="1"/>
</dbReference>
<dbReference type="PROSITE" id="PS51419">
    <property type="entry name" value="RAB"/>
    <property type="match status" value="1"/>
</dbReference>
<evidence type="ECO:0000256" key="5">
    <source>
        <dbReference type="ARBA" id="ARBA00022741"/>
    </source>
</evidence>
<evidence type="ECO:0000256" key="4">
    <source>
        <dbReference type="ARBA" id="ARBA00022481"/>
    </source>
</evidence>
<dbReference type="eggNOG" id="KOG0393">
    <property type="taxonomic scope" value="Eukaryota"/>
</dbReference>
<dbReference type="PRINTS" id="PR00449">
    <property type="entry name" value="RASTRNSFRMNG"/>
</dbReference>
<dbReference type="SUPFAM" id="SSF52540">
    <property type="entry name" value="P-loop containing nucleoside triphosphate hydrolases"/>
    <property type="match status" value="1"/>
</dbReference>
<evidence type="ECO:0000313" key="10">
    <source>
        <dbReference type="EMBL" id="OAJ36064.1"/>
    </source>
</evidence>
<keyword evidence="6" id="KW-0342">GTP-binding</keyword>
<evidence type="ECO:0000256" key="3">
    <source>
        <dbReference type="ARBA" id="ARBA00022475"/>
    </source>
</evidence>
<evidence type="ECO:0000256" key="9">
    <source>
        <dbReference type="ARBA" id="ARBA00023289"/>
    </source>
</evidence>
<keyword evidence="4" id="KW-0488">Methylation</keyword>
<protein>
    <submittedName>
        <fullName evidence="10">Uncharacterized protein</fullName>
    </submittedName>
</protein>
<dbReference type="GO" id="GO:0003924">
    <property type="term" value="F:GTPase activity"/>
    <property type="evidence" value="ECO:0007669"/>
    <property type="project" value="InterPro"/>
</dbReference>
<evidence type="ECO:0000256" key="8">
    <source>
        <dbReference type="ARBA" id="ARBA00023288"/>
    </source>
</evidence>